<evidence type="ECO:0000313" key="4">
    <source>
        <dbReference type="Proteomes" id="UP000240739"/>
    </source>
</evidence>
<proteinExistence type="inferred from homology"/>
<dbReference type="InterPro" id="IPR050154">
    <property type="entry name" value="UbiB_kinase"/>
</dbReference>
<comment type="caution">
    <text evidence="3">The sequence shown here is derived from an EMBL/GenBank/DDBJ whole genome shotgun (WGS) entry which is preliminary data.</text>
</comment>
<name>A0A2T4UN00_9ACTN</name>
<dbReference type="EMBL" id="PYYB01000001">
    <property type="protein sequence ID" value="PTL60615.1"/>
    <property type="molecule type" value="Genomic_DNA"/>
</dbReference>
<dbReference type="InterPro" id="IPR004147">
    <property type="entry name" value="ABC1_dom"/>
</dbReference>
<protein>
    <recommendedName>
        <fullName evidence="2">ABC1 atypical kinase-like domain-containing protein</fullName>
    </recommendedName>
</protein>
<dbReference type="RefSeq" id="WP_107569415.1">
    <property type="nucleotide sequence ID" value="NZ_PYYB01000001.1"/>
</dbReference>
<gene>
    <name evidence="3" type="ORF">C7Y72_13690</name>
</gene>
<dbReference type="OrthoDB" id="5243155at2"/>
<dbReference type="Pfam" id="PF03109">
    <property type="entry name" value="ABC1"/>
    <property type="match status" value="1"/>
</dbReference>
<dbReference type="Proteomes" id="UP000240739">
    <property type="component" value="Unassembled WGS sequence"/>
</dbReference>
<dbReference type="AlphaFoldDB" id="A0A2T4UN00"/>
<organism evidence="3 4">
    <name type="scientific">Paraconexibacter algicola</name>
    <dbReference type="NCBI Taxonomy" id="2133960"/>
    <lineage>
        <taxon>Bacteria</taxon>
        <taxon>Bacillati</taxon>
        <taxon>Actinomycetota</taxon>
        <taxon>Thermoleophilia</taxon>
        <taxon>Solirubrobacterales</taxon>
        <taxon>Paraconexibacteraceae</taxon>
        <taxon>Paraconexibacter</taxon>
    </lineage>
</organism>
<dbReference type="PANTHER" id="PTHR10566:SF113">
    <property type="entry name" value="PROTEIN ACTIVITY OF BC1 COMPLEX KINASE 7, CHLOROPLASTIC"/>
    <property type="match status" value="1"/>
</dbReference>
<evidence type="ECO:0000259" key="2">
    <source>
        <dbReference type="Pfam" id="PF03109"/>
    </source>
</evidence>
<comment type="similarity">
    <text evidence="1">Belongs to the protein kinase superfamily. ADCK protein kinase family.</text>
</comment>
<evidence type="ECO:0000256" key="1">
    <source>
        <dbReference type="ARBA" id="ARBA00009670"/>
    </source>
</evidence>
<dbReference type="PANTHER" id="PTHR10566">
    <property type="entry name" value="CHAPERONE-ACTIVITY OF BC1 COMPLEX CABC1 -RELATED"/>
    <property type="match status" value="1"/>
</dbReference>
<accession>A0A2T4UN00</accession>
<keyword evidence="4" id="KW-1185">Reference proteome</keyword>
<sequence>MTDDRQLQAVRALLTAARTIGRGTTSMRVVLGQAHGLLAPELLPPAVRAELWAELQEAADAVAPLPYKEVEKLLRDAWGGKVTDELDRLDETPATVGPATQTHLGERDGEPVAVTVLRPGLTGIVRADLALADQLVGQARSVFPAVDVPAIVGEVRERVMDDLDLESVASQQRGLHRALRRHDDLGVAAPVTELSHPGVLVRAHVPGTPILETTGADRARAAELLVRLAGGAVRHGTVAADLRPETLVLDRSGRLVLLEAGAVARIDGDRADHVLAGLDALAAGDDAAGARALQALGALPAEHAATAVALGRELLGPLLAGGPVTVDAAAATAVLERLDDRIGDALALAPHASVAPTDLWPLRMLGQAALLVVRLGVELDWLTLARDAVRDGWD</sequence>
<evidence type="ECO:0000313" key="3">
    <source>
        <dbReference type="EMBL" id="PTL60615.1"/>
    </source>
</evidence>
<reference evidence="3 4" key="1">
    <citation type="submission" date="2018-03" db="EMBL/GenBank/DDBJ databases">
        <title>Aquarubrobacter algicola gen. nov., sp. nov., a novel actinobacterium isolated from shallow eutrophic lake during the end of cyanobacterial harmful algal blooms.</title>
        <authorList>
            <person name="Chun S.J."/>
        </authorList>
    </citation>
    <scope>NUCLEOTIDE SEQUENCE [LARGE SCALE GENOMIC DNA]</scope>
    <source>
        <strain evidence="3 4">Seoho-28</strain>
    </source>
</reference>
<feature type="domain" description="ABC1 atypical kinase-like" evidence="2">
    <location>
        <begin position="59"/>
        <end position="286"/>
    </location>
</feature>